<dbReference type="Pfam" id="PF00403">
    <property type="entry name" value="HMA"/>
    <property type="match status" value="1"/>
</dbReference>
<accession>K9URP4</accession>
<dbReference type="Proteomes" id="UP000010366">
    <property type="component" value="Plasmid pCHA6605.01"/>
</dbReference>
<sequence>MKLQLKVPNMSCGGCVSTITDAIKTVDANATVQADPQTKTVSVETQSPEATIKAAMAKVGYRPN</sequence>
<feature type="domain" description="HMA" evidence="1">
    <location>
        <begin position="1"/>
        <end position="64"/>
    </location>
</feature>
<keyword evidence="3" id="KW-1185">Reference proteome</keyword>
<evidence type="ECO:0000259" key="1">
    <source>
        <dbReference type="PROSITE" id="PS50846"/>
    </source>
</evidence>
<proteinExistence type="predicted"/>
<dbReference type="SUPFAM" id="SSF55008">
    <property type="entry name" value="HMA, heavy metal-associated domain"/>
    <property type="match status" value="1"/>
</dbReference>
<protein>
    <submittedName>
        <fullName evidence="2">Copper chaperone</fullName>
    </submittedName>
</protein>
<evidence type="ECO:0000313" key="3">
    <source>
        <dbReference type="Proteomes" id="UP000010366"/>
    </source>
</evidence>
<dbReference type="InterPro" id="IPR036163">
    <property type="entry name" value="HMA_dom_sf"/>
</dbReference>
<evidence type="ECO:0000313" key="2">
    <source>
        <dbReference type="EMBL" id="AFY96934.1"/>
    </source>
</evidence>
<dbReference type="CDD" id="cd00371">
    <property type="entry name" value="HMA"/>
    <property type="match status" value="1"/>
</dbReference>
<dbReference type="Gene3D" id="3.30.70.100">
    <property type="match status" value="1"/>
</dbReference>
<dbReference type="AlphaFoldDB" id="K9URP4"/>
<gene>
    <name evidence="2" type="ORF">Cha6605_6098</name>
</gene>
<dbReference type="RefSeq" id="WP_015328821.1">
    <property type="nucleotide sequence ID" value="NC_020053.1"/>
</dbReference>
<name>K9URP4_CHAP6</name>
<dbReference type="PROSITE" id="PS50846">
    <property type="entry name" value="HMA_2"/>
    <property type="match status" value="1"/>
</dbReference>
<dbReference type="KEGG" id="cmp:Cha6605_6098"/>
<dbReference type="EMBL" id="CP003601">
    <property type="protein sequence ID" value="AFY96934.1"/>
    <property type="molecule type" value="Genomic_DNA"/>
</dbReference>
<geneLocation type="plasmid" evidence="2 3">
    <name>pCHA6605.01</name>
</geneLocation>
<keyword evidence="2" id="KW-0614">Plasmid</keyword>
<dbReference type="HOGENOM" id="CLU_134973_5_2_3"/>
<dbReference type="GO" id="GO:0046872">
    <property type="term" value="F:metal ion binding"/>
    <property type="evidence" value="ECO:0007669"/>
    <property type="project" value="InterPro"/>
</dbReference>
<organism evidence="2 3">
    <name type="scientific">Chamaesiphon minutus (strain ATCC 27169 / PCC 6605)</name>
    <dbReference type="NCBI Taxonomy" id="1173020"/>
    <lineage>
        <taxon>Bacteria</taxon>
        <taxon>Bacillati</taxon>
        <taxon>Cyanobacteriota</taxon>
        <taxon>Cyanophyceae</taxon>
        <taxon>Gomontiellales</taxon>
        <taxon>Chamaesiphonaceae</taxon>
        <taxon>Chamaesiphon</taxon>
    </lineage>
</organism>
<dbReference type="InterPro" id="IPR006121">
    <property type="entry name" value="HMA_dom"/>
</dbReference>
<dbReference type="OrthoDB" id="516025at2"/>
<reference evidence="2 3" key="1">
    <citation type="submission" date="2012-05" db="EMBL/GenBank/DDBJ databases">
        <title>Noncontiguous Finished plasmid 1 of genome of Chamaesiphon sp. PCC 6605.</title>
        <authorList>
            <consortium name="US DOE Joint Genome Institute"/>
            <person name="Gugger M."/>
            <person name="Coursin T."/>
            <person name="Rippka R."/>
            <person name="Tandeau De Marsac N."/>
            <person name="Huntemann M."/>
            <person name="Wei C.-L."/>
            <person name="Han J."/>
            <person name="Detter J.C."/>
            <person name="Han C."/>
            <person name="Tapia R."/>
            <person name="Chen A."/>
            <person name="Kyrpides N."/>
            <person name="Mavromatis K."/>
            <person name="Markowitz V."/>
            <person name="Szeto E."/>
            <person name="Ivanova N."/>
            <person name="Pagani I."/>
            <person name="Pati A."/>
            <person name="Goodwin L."/>
            <person name="Nordberg H.P."/>
            <person name="Cantor M.N."/>
            <person name="Hua S.X."/>
            <person name="Woyke T."/>
            <person name="Kerfeld C.A."/>
        </authorList>
    </citation>
    <scope>NUCLEOTIDE SEQUENCE [LARGE SCALE GENOMIC DNA]</scope>
    <source>
        <strain evidence="3">ATCC 27169 / PCC 6605</strain>
        <plasmid evidence="3">Plasmid pCHA6605.01</plasmid>
    </source>
</reference>
<dbReference type="eggNOG" id="COG2608">
    <property type="taxonomic scope" value="Bacteria"/>
</dbReference>